<dbReference type="InterPro" id="IPR036291">
    <property type="entry name" value="NAD(P)-bd_dom_sf"/>
</dbReference>
<dbReference type="EC" id="5.1.3.2" evidence="5 10"/>
<evidence type="ECO:0000256" key="10">
    <source>
        <dbReference type="RuleBase" id="RU366046"/>
    </source>
</evidence>
<dbReference type="STRING" id="578942.SAMN05216289_10269"/>
<evidence type="ECO:0000259" key="11">
    <source>
        <dbReference type="Pfam" id="PF01370"/>
    </source>
</evidence>
<evidence type="ECO:0000256" key="1">
    <source>
        <dbReference type="ARBA" id="ARBA00000083"/>
    </source>
</evidence>
<evidence type="ECO:0000256" key="9">
    <source>
        <dbReference type="ARBA" id="ARBA00023277"/>
    </source>
</evidence>
<name>A0A1I4VGL6_9GAMM</name>
<comment type="pathway">
    <text evidence="3 10">Carbohydrate metabolism; galactose metabolism.</text>
</comment>
<dbReference type="InterPro" id="IPR001509">
    <property type="entry name" value="Epimerase_deHydtase"/>
</dbReference>
<evidence type="ECO:0000256" key="4">
    <source>
        <dbReference type="ARBA" id="ARBA00007637"/>
    </source>
</evidence>
<evidence type="ECO:0000256" key="6">
    <source>
        <dbReference type="ARBA" id="ARBA00018569"/>
    </source>
</evidence>
<dbReference type="SUPFAM" id="SSF51735">
    <property type="entry name" value="NAD(P)-binding Rossmann-fold domains"/>
    <property type="match status" value="1"/>
</dbReference>
<proteinExistence type="inferred from homology"/>
<evidence type="ECO:0000256" key="5">
    <source>
        <dbReference type="ARBA" id="ARBA00013189"/>
    </source>
</evidence>
<organism evidence="12 13">
    <name type="scientific">Dokdonella immobilis</name>
    <dbReference type="NCBI Taxonomy" id="578942"/>
    <lineage>
        <taxon>Bacteria</taxon>
        <taxon>Pseudomonadati</taxon>
        <taxon>Pseudomonadota</taxon>
        <taxon>Gammaproteobacteria</taxon>
        <taxon>Lysobacterales</taxon>
        <taxon>Rhodanobacteraceae</taxon>
        <taxon>Dokdonella</taxon>
    </lineage>
</organism>
<evidence type="ECO:0000256" key="3">
    <source>
        <dbReference type="ARBA" id="ARBA00004947"/>
    </source>
</evidence>
<dbReference type="Gene3D" id="3.90.25.10">
    <property type="entry name" value="UDP-galactose 4-epimerase, domain 1"/>
    <property type="match status" value="1"/>
</dbReference>
<feature type="domain" description="NAD-dependent epimerase/dehydratase" evidence="11">
    <location>
        <begin position="11"/>
        <end position="259"/>
    </location>
</feature>
<comment type="subunit">
    <text evidence="10">Homodimer.</text>
</comment>
<reference evidence="12 13" key="1">
    <citation type="submission" date="2016-10" db="EMBL/GenBank/DDBJ databases">
        <authorList>
            <person name="de Groot N.N."/>
        </authorList>
    </citation>
    <scope>NUCLEOTIDE SEQUENCE [LARGE SCALE GENOMIC DNA]</scope>
    <source>
        <strain evidence="12 13">CGMCC 1.7659</strain>
    </source>
</reference>
<keyword evidence="7 10" id="KW-0520">NAD</keyword>
<evidence type="ECO:0000256" key="2">
    <source>
        <dbReference type="ARBA" id="ARBA00001911"/>
    </source>
</evidence>
<dbReference type="PANTHER" id="PTHR43725">
    <property type="entry name" value="UDP-GLUCOSE 4-EPIMERASE"/>
    <property type="match status" value="1"/>
</dbReference>
<protein>
    <recommendedName>
        <fullName evidence="6 10">UDP-glucose 4-epimerase</fullName>
        <ecNumber evidence="5 10">5.1.3.2</ecNumber>
    </recommendedName>
</protein>
<evidence type="ECO:0000256" key="8">
    <source>
        <dbReference type="ARBA" id="ARBA00023235"/>
    </source>
</evidence>
<gene>
    <name evidence="12" type="ORF">SAMN05216289_10269</name>
</gene>
<accession>A0A1I4VGL6</accession>
<dbReference type="Pfam" id="PF01370">
    <property type="entry name" value="Epimerase"/>
    <property type="match status" value="1"/>
</dbReference>
<evidence type="ECO:0000256" key="7">
    <source>
        <dbReference type="ARBA" id="ARBA00023027"/>
    </source>
</evidence>
<evidence type="ECO:0000313" key="12">
    <source>
        <dbReference type="EMBL" id="SFN00337.1"/>
    </source>
</evidence>
<dbReference type="RefSeq" id="WP_092404256.1">
    <property type="nucleotide sequence ID" value="NZ_FOVF01000002.1"/>
</dbReference>
<dbReference type="GO" id="GO:0003978">
    <property type="term" value="F:UDP-glucose 4-epimerase activity"/>
    <property type="evidence" value="ECO:0007669"/>
    <property type="project" value="UniProtKB-UniRule"/>
</dbReference>
<dbReference type="Proteomes" id="UP000198575">
    <property type="component" value="Unassembled WGS sequence"/>
</dbReference>
<dbReference type="EMBL" id="FOVF01000002">
    <property type="protein sequence ID" value="SFN00337.1"/>
    <property type="molecule type" value="Genomic_DNA"/>
</dbReference>
<dbReference type="GO" id="GO:0033499">
    <property type="term" value="P:galactose catabolic process via UDP-galactose, Leloir pathway"/>
    <property type="evidence" value="ECO:0007669"/>
    <property type="project" value="TreeGrafter"/>
</dbReference>
<keyword evidence="9 10" id="KW-0119">Carbohydrate metabolism</keyword>
<dbReference type="Gene3D" id="3.40.50.720">
    <property type="entry name" value="NAD(P)-binding Rossmann-like Domain"/>
    <property type="match status" value="1"/>
</dbReference>
<keyword evidence="13" id="KW-1185">Reference proteome</keyword>
<comment type="catalytic activity">
    <reaction evidence="1 10">
        <text>UDP-alpha-D-glucose = UDP-alpha-D-galactose</text>
        <dbReference type="Rhea" id="RHEA:22168"/>
        <dbReference type="ChEBI" id="CHEBI:58885"/>
        <dbReference type="ChEBI" id="CHEBI:66914"/>
        <dbReference type="EC" id="5.1.3.2"/>
    </reaction>
</comment>
<dbReference type="AlphaFoldDB" id="A0A1I4VGL6"/>
<comment type="cofactor">
    <cofactor evidence="2 10">
        <name>NAD(+)</name>
        <dbReference type="ChEBI" id="CHEBI:57540"/>
    </cofactor>
</comment>
<dbReference type="OrthoDB" id="9803010at2"/>
<dbReference type="PANTHER" id="PTHR43725:SF53">
    <property type="entry name" value="UDP-ARABINOSE 4-EPIMERASE 1"/>
    <property type="match status" value="1"/>
</dbReference>
<evidence type="ECO:0000313" key="13">
    <source>
        <dbReference type="Proteomes" id="UP000198575"/>
    </source>
</evidence>
<dbReference type="UniPathway" id="UPA00214"/>
<dbReference type="NCBIfam" id="TIGR01179">
    <property type="entry name" value="galE"/>
    <property type="match status" value="1"/>
</dbReference>
<comment type="similarity">
    <text evidence="4 10">Belongs to the NAD(P)-dependent epimerase/dehydratase family.</text>
</comment>
<sequence>MPETRDPTKPILVTGGAGYIGSHVVRQLVARGEKVVVLDNLSTGFREALLGVELVEGNVGDSPLVDALLVERGIETVMHFAAHTIVPESVSDPLKYYGNNTCATRALLASCASAGVREFVFSSTAAVYGMPASGEADEQTATAPINPYGMSKLMSETMLRDLSAAGSLRHVILRYFNVAGSDPGGRIGQSTRNATLLIKVACEHAAGKRAQLSVFGTDYDTADGTCIRDYIHVEDLAAAHLRALDYLRADGGSITLNCGYGHGYSVREVIDAVERVSGEKLNVVFEPRRAGDPPVLVARSERLKSVLGWRPEHDDLDFIVRTALEWERRSGATGPQRSVSAV</sequence>
<dbReference type="CDD" id="cd05247">
    <property type="entry name" value="UDP_G4E_1_SDR_e"/>
    <property type="match status" value="1"/>
</dbReference>
<dbReference type="InterPro" id="IPR005886">
    <property type="entry name" value="UDP_G4E"/>
</dbReference>
<keyword evidence="8 10" id="KW-0413">Isomerase</keyword>